<accession>A0A6J5T4S1</accession>
<reference evidence="1" key="1">
    <citation type="submission" date="2020-05" db="EMBL/GenBank/DDBJ databases">
        <authorList>
            <person name="Chiriac C."/>
            <person name="Salcher M."/>
            <person name="Ghai R."/>
            <person name="Kavagutti S V."/>
        </authorList>
    </citation>
    <scope>NUCLEOTIDE SEQUENCE</scope>
</reference>
<protein>
    <submittedName>
        <fullName evidence="1">Uncharacterized protein</fullName>
    </submittedName>
</protein>
<gene>
    <name evidence="1" type="ORF">UFOVP1655_200</name>
</gene>
<dbReference type="EMBL" id="LR797523">
    <property type="protein sequence ID" value="CAB4222723.1"/>
    <property type="molecule type" value="Genomic_DNA"/>
</dbReference>
<organism evidence="1">
    <name type="scientific">uncultured Caudovirales phage</name>
    <dbReference type="NCBI Taxonomy" id="2100421"/>
    <lineage>
        <taxon>Viruses</taxon>
        <taxon>Duplodnaviria</taxon>
        <taxon>Heunggongvirae</taxon>
        <taxon>Uroviricota</taxon>
        <taxon>Caudoviricetes</taxon>
        <taxon>Peduoviridae</taxon>
        <taxon>Maltschvirus</taxon>
        <taxon>Maltschvirus maltsch</taxon>
    </lineage>
</organism>
<name>A0A6J5T4S1_9CAUD</name>
<sequence>MASITTLFGTFNDGELIALKGAIDEMIVVMERQDAQRLAMKDILDATFDTLKIPKKILRKMAKVQYKQSFQEEVAEQSEFESLFEGITNII</sequence>
<proteinExistence type="predicted"/>
<evidence type="ECO:0000313" key="1">
    <source>
        <dbReference type="EMBL" id="CAB4222723.1"/>
    </source>
</evidence>